<dbReference type="InterPro" id="IPR025713">
    <property type="entry name" value="MotB-like_N_dom"/>
</dbReference>
<dbReference type="PROSITE" id="PS51123">
    <property type="entry name" value="OMPA_2"/>
    <property type="match status" value="1"/>
</dbReference>
<evidence type="ECO:0000256" key="4">
    <source>
        <dbReference type="ARBA" id="ARBA00022692"/>
    </source>
</evidence>
<dbReference type="Proteomes" id="UP001252270">
    <property type="component" value="Unassembled WGS sequence"/>
</dbReference>
<dbReference type="RefSeq" id="WP_309636925.1">
    <property type="nucleotide sequence ID" value="NZ_JARWAL010000009.1"/>
</dbReference>
<organism evidence="10 11">
    <name type="scientific">Halomonas mongoliensis</name>
    <dbReference type="NCBI Taxonomy" id="321265"/>
    <lineage>
        <taxon>Bacteria</taxon>
        <taxon>Pseudomonadati</taxon>
        <taxon>Pseudomonadota</taxon>
        <taxon>Gammaproteobacteria</taxon>
        <taxon>Oceanospirillales</taxon>
        <taxon>Halomonadaceae</taxon>
        <taxon>Halomonas</taxon>
    </lineage>
</organism>
<dbReference type="PANTHER" id="PTHR30329">
    <property type="entry name" value="STATOR ELEMENT OF FLAGELLAR MOTOR COMPLEX"/>
    <property type="match status" value="1"/>
</dbReference>
<keyword evidence="5 8" id="KW-1133">Transmembrane helix</keyword>
<dbReference type="Gene3D" id="3.30.1330.60">
    <property type="entry name" value="OmpA-like domain"/>
    <property type="match status" value="1"/>
</dbReference>
<dbReference type="CDD" id="cd07185">
    <property type="entry name" value="OmpA_C-like"/>
    <property type="match status" value="1"/>
</dbReference>
<sequence length="232" mass="24571">MLDRNVREVLAPGSAGEGDGESWLVSYLDVLTLLITLFVLLLSMAGNGLAVTGSQHGGEAARQISPLAQSSAIAVAGGLGPTATGIQPRHDGLQPRFQGLEIEGVSVDEGAQGITLRIDDNLLFASGQADLISGADRVLSRLVELIEEFDGEVSVEGHTDSLPIATVRFPSNWELATARAISVLRYLANAGVEEARLRAIGYADTRPLESNATAEGRAANRRVELLLHQQPR</sequence>
<gene>
    <name evidence="10" type="ORF">QC820_10810</name>
</gene>
<evidence type="ECO:0000256" key="1">
    <source>
        <dbReference type="ARBA" id="ARBA00004162"/>
    </source>
</evidence>
<evidence type="ECO:0000256" key="3">
    <source>
        <dbReference type="ARBA" id="ARBA00022475"/>
    </source>
</evidence>
<accession>A0ABU1GMV1</accession>
<dbReference type="InterPro" id="IPR006665">
    <property type="entry name" value="OmpA-like"/>
</dbReference>
<evidence type="ECO:0000259" key="9">
    <source>
        <dbReference type="PROSITE" id="PS51123"/>
    </source>
</evidence>
<proteinExistence type="inferred from homology"/>
<dbReference type="EMBL" id="JARWAL010000009">
    <property type="protein sequence ID" value="MDR5893304.1"/>
    <property type="molecule type" value="Genomic_DNA"/>
</dbReference>
<dbReference type="Pfam" id="PF13677">
    <property type="entry name" value="MotB_plug"/>
    <property type="match status" value="1"/>
</dbReference>
<evidence type="ECO:0000313" key="11">
    <source>
        <dbReference type="Proteomes" id="UP001252270"/>
    </source>
</evidence>
<evidence type="ECO:0000256" key="6">
    <source>
        <dbReference type="ARBA" id="ARBA00023136"/>
    </source>
</evidence>
<comment type="caution">
    <text evidence="10">The sequence shown here is derived from an EMBL/GenBank/DDBJ whole genome shotgun (WGS) entry which is preliminary data.</text>
</comment>
<keyword evidence="3" id="KW-1003">Cell membrane</keyword>
<dbReference type="PANTHER" id="PTHR30329:SF21">
    <property type="entry name" value="LIPOPROTEIN YIAD-RELATED"/>
    <property type="match status" value="1"/>
</dbReference>
<keyword evidence="4 8" id="KW-0812">Transmembrane</keyword>
<dbReference type="Pfam" id="PF00691">
    <property type="entry name" value="OmpA"/>
    <property type="match status" value="1"/>
</dbReference>
<protein>
    <submittedName>
        <fullName evidence="10">OmpA family protein</fullName>
    </submittedName>
</protein>
<feature type="domain" description="OmpA-like" evidence="9">
    <location>
        <begin position="111"/>
        <end position="231"/>
    </location>
</feature>
<dbReference type="SUPFAM" id="SSF103088">
    <property type="entry name" value="OmpA-like"/>
    <property type="match status" value="1"/>
</dbReference>
<dbReference type="InterPro" id="IPR050330">
    <property type="entry name" value="Bact_OuterMem_StrucFunc"/>
</dbReference>
<feature type="transmembrane region" description="Helical" evidence="8">
    <location>
        <begin position="24"/>
        <end position="45"/>
    </location>
</feature>
<name>A0ABU1GMV1_9GAMM</name>
<evidence type="ECO:0000256" key="2">
    <source>
        <dbReference type="ARBA" id="ARBA00008914"/>
    </source>
</evidence>
<keyword evidence="6 7" id="KW-0472">Membrane</keyword>
<dbReference type="InterPro" id="IPR036737">
    <property type="entry name" value="OmpA-like_sf"/>
</dbReference>
<evidence type="ECO:0000256" key="7">
    <source>
        <dbReference type="PROSITE-ProRule" id="PRU00473"/>
    </source>
</evidence>
<keyword evidence="11" id="KW-1185">Reference proteome</keyword>
<reference evidence="10 11" key="1">
    <citation type="submission" date="2023-04" db="EMBL/GenBank/DDBJ databases">
        <title>A long-awaited taxogenomic arrangement of the family Halomonadaceae.</title>
        <authorList>
            <person name="De La Haba R."/>
            <person name="Chuvochina M."/>
            <person name="Wittouck S."/>
            <person name="Arahal D.R."/>
            <person name="Sanchez-Porro C."/>
            <person name="Hugenholtz P."/>
            <person name="Ventosa A."/>
        </authorList>
    </citation>
    <scope>NUCLEOTIDE SEQUENCE [LARGE SCALE GENOMIC DNA]</scope>
    <source>
        <strain evidence="10 11">DSM 17332</strain>
    </source>
</reference>
<evidence type="ECO:0000313" key="10">
    <source>
        <dbReference type="EMBL" id="MDR5893304.1"/>
    </source>
</evidence>
<comment type="similarity">
    <text evidence="2">Belongs to the MotB family.</text>
</comment>
<evidence type="ECO:0000256" key="5">
    <source>
        <dbReference type="ARBA" id="ARBA00022989"/>
    </source>
</evidence>
<evidence type="ECO:0000256" key="8">
    <source>
        <dbReference type="SAM" id="Phobius"/>
    </source>
</evidence>
<comment type="subcellular location">
    <subcellularLocation>
        <location evidence="1">Cell membrane</location>
        <topology evidence="1">Single-pass membrane protein</topology>
    </subcellularLocation>
</comment>